<feature type="compositionally biased region" description="Basic and acidic residues" evidence="1">
    <location>
        <begin position="74"/>
        <end position="102"/>
    </location>
</feature>
<dbReference type="HOGENOM" id="CLU_1737651_0_0_6"/>
<dbReference type="Proteomes" id="UP000000748">
    <property type="component" value="Chromosome"/>
</dbReference>
<evidence type="ECO:0008006" key="4">
    <source>
        <dbReference type="Google" id="ProtNLM"/>
    </source>
</evidence>
<proteinExistence type="predicted"/>
<dbReference type="KEGG" id="ecq:ECED1_0887"/>
<reference evidence="3" key="1">
    <citation type="journal article" date="2009" name="PLoS Genet.">
        <title>Organised genome dynamics in the Escherichia coli species results in highly diverse adaptive paths.</title>
        <authorList>
            <person name="Touchon M."/>
            <person name="Hoede C."/>
            <person name="Tenaillon O."/>
            <person name="Barbe V."/>
            <person name="Baeriswyl S."/>
            <person name="Bidet P."/>
            <person name="Bingen E."/>
            <person name="Bonacorsi S."/>
            <person name="Bouchier C."/>
            <person name="Bouvet O."/>
            <person name="Calteau A."/>
            <person name="Chiapello H."/>
            <person name="Clermont O."/>
            <person name="Cruveiller S."/>
            <person name="Danchin A."/>
            <person name="Diard M."/>
            <person name="Dossat C."/>
            <person name="Karoui M.E."/>
            <person name="Frapy E."/>
            <person name="Garry L."/>
            <person name="Ghigo J.M."/>
            <person name="Gilles A.M."/>
            <person name="Johnson J."/>
            <person name="Le Bouguenec C."/>
            <person name="Lescat M."/>
            <person name="Mangenot S."/>
            <person name="Martinez-Jehanne V."/>
            <person name="Matic I."/>
            <person name="Nassif X."/>
            <person name="Oztas S."/>
            <person name="Petit M.A."/>
            <person name="Pichon C."/>
            <person name="Rouy Z."/>
            <person name="Ruf C.S."/>
            <person name="Schneider D."/>
            <person name="Tourret J."/>
            <person name="Vacherie B."/>
            <person name="Vallenet D."/>
            <person name="Medigue C."/>
            <person name="Rocha E.P.C."/>
            <person name="Denamur E."/>
        </authorList>
    </citation>
    <scope>NUCLEOTIDE SEQUENCE [LARGE SCALE GENOMIC DNA]</scope>
    <source>
        <strain evidence="3">ED1a</strain>
    </source>
</reference>
<gene>
    <name evidence="2" type="ordered locus">ECED1_0887</name>
</gene>
<dbReference type="EMBL" id="CU928162">
    <property type="protein sequence ID" value="CAR07089.1"/>
    <property type="molecule type" value="Genomic_DNA"/>
</dbReference>
<accession>B7MRX5</accession>
<evidence type="ECO:0000313" key="3">
    <source>
        <dbReference type="Proteomes" id="UP000000748"/>
    </source>
</evidence>
<feature type="region of interest" description="Disordered" evidence="1">
    <location>
        <begin position="72"/>
        <end position="150"/>
    </location>
</feature>
<protein>
    <recommendedName>
        <fullName evidence="4">DUF2570 domain-containing protein</fullName>
    </recommendedName>
</protein>
<dbReference type="AlphaFoldDB" id="B7MRX5"/>
<organism evidence="2 3">
    <name type="scientific">Escherichia coli O81 (strain ED1a)</name>
    <dbReference type="NCBI Taxonomy" id="585397"/>
    <lineage>
        <taxon>Bacteria</taxon>
        <taxon>Pseudomonadati</taxon>
        <taxon>Pseudomonadota</taxon>
        <taxon>Gammaproteobacteria</taxon>
        <taxon>Enterobacterales</taxon>
        <taxon>Enterobacteriaceae</taxon>
        <taxon>Escherichia</taxon>
    </lineage>
</organism>
<feature type="compositionally biased region" description="Low complexity" evidence="1">
    <location>
        <begin position="139"/>
        <end position="150"/>
    </location>
</feature>
<sequence>MPERRGSAAMKLNIILCALLLTISLQAMVVIRAYRSGQESTRYEALEKAVKESNTTVRELLKATAETQSALAAIRREDQERAARGEERRETMRKNLQADECARTSPPADVADSLQQHASAAENRRHLRERAGKSDQTDAGTGAAATHDMG</sequence>
<name>B7MRX5_ECO81</name>
<evidence type="ECO:0000256" key="1">
    <source>
        <dbReference type="SAM" id="MobiDB-lite"/>
    </source>
</evidence>
<evidence type="ECO:0000313" key="2">
    <source>
        <dbReference type="EMBL" id="CAR07089.1"/>
    </source>
</evidence>